<keyword evidence="2" id="KW-0732">Signal</keyword>
<evidence type="ECO:0000313" key="3">
    <source>
        <dbReference type="EMBL" id="GFO68485.1"/>
    </source>
</evidence>
<dbReference type="PROSITE" id="PS51257">
    <property type="entry name" value="PROKAR_LIPOPROTEIN"/>
    <property type="match status" value="1"/>
</dbReference>
<feature type="compositionally biased region" description="Low complexity" evidence="1">
    <location>
        <begin position="45"/>
        <end position="88"/>
    </location>
</feature>
<comment type="caution">
    <text evidence="3">The sequence shown here is derived from an EMBL/GenBank/DDBJ whole genome shotgun (WGS) entry which is preliminary data.</text>
</comment>
<dbReference type="EMBL" id="BLXZ01000003">
    <property type="protein sequence ID" value="GFO68485.1"/>
    <property type="molecule type" value="Genomic_DNA"/>
</dbReference>
<dbReference type="RefSeq" id="WP_183361001.1">
    <property type="nucleotide sequence ID" value="NZ_BLXZ01000003.1"/>
</dbReference>
<gene>
    <name evidence="3" type="ORF">GMLC_20640</name>
</gene>
<organism evidence="3 4">
    <name type="scientific">Geomonas limicola</name>
    <dbReference type="NCBI Taxonomy" id="2740186"/>
    <lineage>
        <taxon>Bacteria</taxon>
        <taxon>Pseudomonadati</taxon>
        <taxon>Thermodesulfobacteriota</taxon>
        <taxon>Desulfuromonadia</taxon>
        <taxon>Geobacterales</taxon>
        <taxon>Geobacteraceae</taxon>
        <taxon>Geomonas</taxon>
    </lineage>
</organism>
<keyword evidence="4" id="KW-1185">Reference proteome</keyword>
<feature type="chain" id="PRO_5027616441" description="Lipoprotein" evidence="2">
    <location>
        <begin position="27"/>
        <end position="413"/>
    </location>
</feature>
<reference evidence="4" key="1">
    <citation type="submission" date="2020-06" db="EMBL/GenBank/DDBJ databases">
        <title>Draft genomic sequecing of Geomonas sp. Red745.</title>
        <authorList>
            <person name="Itoh H."/>
            <person name="Xu Z.X."/>
            <person name="Ushijima N."/>
            <person name="Masuda Y."/>
            <person name="Shiratori Y."/>
            <person name="Senoo K."/>
        </authorList>
    </citation>
    <scope>NUCLEOTIDE SEQUENCE [LARGE SCALE GENOMIC DNA]</scope>
    <source>
        <strain evidence="4">Red745</strain>
    </source>
</reference>
<evidence type="ECO:0000256" key="1">
    <source>
        <dbReference type="SAM" id="MobiDB-lite"/>
    </source>
</evidence>
<evidence type="ECO:0000256" key="2">
    <source>
        <dbReference type="SAM" id="SignalP"/>
    </source>
</evidence>
<proteinExistence type="predicted"/>
<name>A0A6V8N7E9_9BACT</name>
<dbReference type="Proteomes" id="UP000587586">
    <property type="component" value="Unassembled WGS sequence"/>
</dbReference>
<protein>
    <recommendedName>
        <fullName evidence="5">Lipoprotein</fullName>
    </recommendedName>
</protein>
<evidence type="ECO:0008006" key="5">
    <source>
        <dbReference type="Google" id="ProtNLM"/>
    </source>
</evidence>
<evidence type="ECO:0000313" key="4">
    <source>
        <dbReference type="Proteomes" id="UP000587586"/>
    </source>
</evidence>
<sequence>MKYLHTTPRALALLLCSLLAMPLALSGCKDAKPTAKPASAETLKQPISSSAQQAPQSLAGQAPAGSVPAPAPGQQAAPPATAPNVPATATAPAAPAAAATFNQASSAGKKSKKNGAKGGAAQAAPARKYLAGEDPDFAARKGWPVKAPATLPGSILPQKRIVAYYGNPLSKRMGALGEFPKDEMLQKLKREVANWQKADPSHPVQPALHLIAVVAQGEPGKAGLYRMVMPDEVINKVYGWAKESGAILFIDIQTGHDNIRALLPRFEWLLKNPDVHLGIDPEFNLISSKKRPGTKIGTYDATDINYASGYLRDLVKKYNLPPKVFIVHRFTRNGVTNSKNIVLRPEVQIVMNMDGWGAPWLKRDSYKDYVVSEPVEYTGFKLFYHNDTKKGDPLLTPADVLKLNPKPLYIQYQ</sequence>
<feature type="region of interest" description="Disordered" evidence="1">
    <location>
        <begin position="29"/>
        <end position="88"/>
    </location>
</feature>
<feature type="signal peptide" evidence="2">
    <location>
        <begin position="1"/>
        <end position="26"/>
    </location>
</feature>
<accession>A0A6V8N7E9</accession>
<dbReference type="AlphaFoldDB" id="A0A6V8N7E9"/>
<feature type="region of interest" description="Disordered" evidence="1">
    <location>
        <begin position="102"/>
        <end position="127"/>
    </location>
</feature>